<dbReference type="Proteomes" id="UP000297777">
    <property type="component" value="Unassembled WGS sequence"/>
</dbReference>
<dbReference type="PANTHER" id="PTHR24287:SF19">
    <property type="entry name" value="CYTOCHROME P450"/>
    <property type="match status" value="1"/>
</dbReference>
<evidence type="ECO:0000256" key="4">
    <source>
        <dbReference type="ARBA" id="ARBA00023002"/>
    </source>
</evidence>
<evidence type="ECO:0000256" key="2">
    <source>
        <dbReference type="ARBA" id="ARBA00010617"/>
    </source>
</evidence>
<evidence type="ECO:0000313" key="8">
    <source>
        <dbReference type="EMBL" id="TGO14271.1"/>
    </source>
</evidence>
<evidence type="ECO:0000256" key="3">
    <source>
        <dbReference type="ARBA" id="ARBA00022723"/>
    </source>
</evidence>
<comment type="similarity">
    <text evidence="2">Belongs to the cytochrome P450 family.</text>
</comment>
<dbReference type="PANTHER" id="PTHR24287">
    <property type="entry name" value="P450, PUTATIVE (EUROFUNG)-RELATED"/>
    <property type="match status" value="1"/>
</dbReference>
<dbReference type="GO" id="GO:0016712">
    <property type="term" value="F:oxidoreductase activity, acting on paired donors, with incorporation or reduction of molecular oxygen, reduced flavin or flavoprotein as one donor, and incorporation of one atom of oxygen"/>
    <property type="evidence" value="ECO:0007669"/>
    <property type="project" value="InterPro"/>
</dbReference>
<keyword evidence="5" id="KW-0408">Iron</keyword>
<sequence>MGYLSDFGGAFLGILLVCYLVDAARLRAKRKQFMKENDCEEPPKRPSQSPFGIDLFLDKMKNIKNHTHLESIMEHHKQLGSTYTEKSIGTTTIFTIDPQSLQTYYSTNFKDYGVYHLRKKAFYPLLGDGVFSTDGPFWEHSRALIRPTFTRFNVANFPVFKIHLQRFLKLIPKDGRTVNLSSLLDDLISRTPAFVVPLIKDYSFNLFLDTSTEFIFGESVNALDESSDEASESHKFLDAFHHAQRGISIRSQLRTLSFLYQDRWDKKERRAVHKFVDAHIDKALELRWEYLASKKSFTYPDPSSSSDEEEDDENHRYILLHEMAKETGDRRELRNQTLQVLLAGHEATAIGVGNAIFWLCRNQKVWEKLRKEVLEHREKDEELTFESLKGMRYLQWVVNETLRLTPIAPTITRGAVCDTILPRGGGPSGTPPILVKAGTLITPNSWVFHRLAPCYQPDPEAFRPERWEHSRPGWNYLPFGGGTRMCARRNLGLTEMAYVLARLVQEWKGLECRDEVAEWVEEIKLSVESGNGVKAGVKWA</sequence>
<dbReference type="GO" id="GO:0020037">
    <property type="term" value="F:heme binding"/>
    <property type="evidence" value="ECO:0007669"/>
    <property type="project" value="InterPro"/>
</dbReference>
<dbReference type="AlphaFoldDB" id="A0A4Z1EYH9"/>
<proteinExistence type="inferred from homology"/>
<dbReference type="InterPro" id="IPR036396">
    <property type="entry name" value="Cyt_P450_sf"/>
</dbReference>
<dbReference type="CDD" id="cd11063">
    <property type="entry name" value="CYP52"/>
    <property type="match status" value="1"/>
</dbReference>
<evidence type="ECO:0008006" key="10">
    <source>
        <dbReference type="Google" id="ProtNLM"/>
    </source>
</evidence>
<evidence type="ECO:0000256" key="7">
    <source>
        <dbReference type="ARBA" id="ARBA00023033"/>
    </source>
</evidence>
<evidence type="ECO:0000256" key="1">
    <source>
        <dbReference type="ARBA" id="ARBA00001971"/>
    </source>
</evidence>
<keyword evidence="7" id="KW-0503">Monooxygenase</keyword>
<accession>A0A4Z1EYH9</accession>
<evidence type="ECO:0000256" key="5">
    <source>
        <dbReference type="ARBA" id="ARBA00023004"/>
    </source>
</evidence>
<evidence type="ECO:0000313" key="9">
    <source>
        <dbReference type="Proteomes" id="UP000297777"/>
    </source>
</evidence>
<dbReference type="Pfam" id="PF00067">
    <property type="entry name" value="p450"/>
    <property type="match status" value="1"/>
</dbReference>
<comment type="cofactor">
    <cofactor evidence="1">
        <name>heme</name>
        <dbReference type="ChEBI" id="CHEBI:30413"/>
    </cofactor>
</comment>
<organism evidence="8 9">
    <name type="scientific">Botrytis tulipae</name>
    <dbReference type="NCBI Taxonomy" id="87230"/>
    <lineage>
        <taxon>Eukaryota</taxon>
        <taxon>Fungi</taxon>
        <taxon>Dikarya</taxon>
        <taxon>Ascomycota</taxon>
        <taxon>Pezizomycotina</taxon>
        <taxon>Leotiomycetes</taxon>
        <taxon>Helotiales</taxon>
        <taxon>Sclerotiniaceae</taxon>
        <taxon>Botrytis</taxon>
    </lineage>
</organism>
<name>A0A4Z1EYH9_9HELO</name>
<reference evidence="8 9" key="1">
    <citation type="submission" date="2017-12" db="EMBL/GenBank/DDBJ databases">
        <title>Comparative genomics of Botrytis spp.</title>
        <authorList>
            <person name="Valero-Jimenez C.A."/>
            <person name="Tapia P."/>
            <person name="Veloso J."/>
            <person name="Silva-Moreno E."/>
            <person name="Staats M."/>
            <person name="Valdes J.H."/>
            <person name="Van Kan J.A.L."/>
        </authorList>
    </citation>
    <scope>NUCLEOTIDE SEQUENCE [LARGE SCALE GENOMIC DNA]</scope>
    <source>
        <strain evidence="8 9">Bt9001</strain>
    </source>
</reference>
<dbReference type="InterPro" id="IPR047146">
    <property type="entry name" value="Cyt_P450_E_CYP52_fungi"/>
</dbReference>
<protein>
    <recommendedName>
        <fullName evidence="10">Cytochrome P450 alkane hydroxylase</fullName>
    </recommendedName>
</protein>
<comment type="caution">
    <text evidence="8">The sequence shown here is derived from an EMBL/GenBank/DDBJ whole genome shotgun (WGS) entry which is preliminary data.</text>
</comment>
<keyword evidence="3" id="KW-0479">Metal-binding</keyword>
<dbReference type="Gene3D" id="1.10.630.10">
    <property type="entry name" value="Cytochrome P450"/>
    <property type="match status" value="1"/>
</dbReference>
<keyword evidence="9" id="KW-1185">Reference proteome</keyword>
<evidence type="ECO:0000256" key="6">
    <source>
        <dbReference type="ARBA" id="ARBA00023026"/>
    </source>
</evidence>
<dbReference type="GO" id="GO:0005506">
    <property type="term" value="F:iron ion binding"/>
    <property type="evidence" value="ECO:0007669"/>
    <property type="project" value="InterPro"/>
</dbReference>
<dbReference type="OrthoDB" id="1470350at2759"/>
<dbReference type="EMBL" id="PQXH01000055">
    <property type="protein sequence ID" value="TGO14271.1"/>
    <property type="molecule type" value="Genomic_DNA"/>
</dbReference>
<keyword evidence="6" id="KW-0843">Virulence</keyword>
<gene>
    <name evidence="8" type="ORF">BTUL_0055g00200</name>
</gene>
<dbReference type="PRINTS" id="PR01239">
    <property type="entry name" value="EP450IICYP52"/>
</dbReference>
<dbReference type="InterPro" id="IPR001128">
    <property type="entry name" value="Cyt_P450"/>
</dbReference>
<dbReference type="InterPro" id="IPR002974">
    <property type="entry name" value="Cyt_P450_E_CYP52_ascomycetes"/>
</dbReference>
<dbReference type="PRINTS" id="PR00385">
    <property type="entry name" value="P450"/>
</dbReference>
<keyword evidence="4" id="KW-0560">Oxidoreductase</keyword>
<dbReference type="SUPFAM" id="SSF48264">
    <property type="entry name" value="Cytochrome P450"/>
    <property type="match status" value="1"/>
</dbReference>